<organism evidence="3 4">
    <name type="scientific">Candidatus Limousia pullorum</name>
    <dbReference type="NCBI Taxonomy" id="2840860"/>
    <lineage>
        <taxon>Bacteria</taxon>
        <taxon>Bacillati</taxon>
        <taxon>Bacillota</taxon>
        <taxon>Clostridia</taxon>
        <taxon>Eubacteriales</taxon>
        <taxon>Oscillospiraceae</taxon>
        <taxon>Oscillospiraceae incertae sedis</taxon>
        <taxon>Candidatus Limousia</taxon>
    </lineage>
</organism>
<reference evidence="3" key="2">
    <citation type="journal article" date="2021" name="PeerJ">
        <title>Extensive microbial diversity within the chicken gut microbiome revealed by metagenomics and culture.</title>
        <authorList>
            <person name="Gilroy R."/>
            <person name="Ravi A."/>
            <person name="Getino M."/>
            <person name="Pursley I."/>
            <person name="Horton D.L."/>
            <person name="Alikhan N.F."/>
            <person name="Baker D."/>
            <person name="Gharbi K."/>
            <person name="Hall N."/>
            <person name="Watson M."/>
            <person name="Adriaenssens E.M."/>
            <person name="Foster-Nyarko E."/>
            <person name="Jarju S."/>
            <person name="Secka A."/>
            <person name="Antonio M."/>
            <person name="Oren A."/>
            <person name="Chaudhuri R.R."/>
            <person name="La Ragione R."/>
            <person name="Hildebrand F."/>
            <person name="Pallen M.J."/>
        </authorList>
    </citation>
    <scope>NUCLEOTIDE SEQUENCE</scope>
    <source>
        <strain evidence="3">ChiGjej1B1-1684</strain>
    </source>
</reference>
<protein>
    <submittedName>
        <fullName evidence="3">Endonuclease/exonuclease/phosphatase family protein</fullName>
    </submittedName>
</protein>
<proteinExistence type="predicted"/>
<accession>A0A9D1LZ73</accession>
<dbReference type="PANTHER" id="PTHR15822">
    <property type="entry name" value="TRAF AND TNF RECEPTOR-ASSOCIATED PROTEIN"/>
    <property type="match status" value="1"/>
</dbReference>
<sequence length="276" mass="31651">MKILTLNCHSLEEENYQDKLLEFAQWTAKEKPDIVALQEVNQSIEAKAVSSEAAYGFTSDEKDLILKSDNHAYNLAKLLSELGYPMYWTWTPAKIGYGKYQEGLAIFSSMPFKKTTQRYTTHSKEFENWKVRKALSVVCDVNGRDMQFVTVHMGWWEDKEEPFTDQWESLEKIVEKNMECFVMGDFNSPASVSGGGYDYITAKGWNDTYNLAELKDEGYTVCKKIDGWKDKDTDGKMRIDFIFTNENTNVEKSVVVFNGTNGNVVSDHYGVMITLK</sequence>
<evidence type="ECO:0000313" key="4">
    <source>
        <dbReference type="Proteomes" id="UP000824118"/>
    </source>
</evidence>
<dbReference type="InterPro" id="IPR051547">
    <property type="entry name" value="TDP2-like"/>
</dbReference>
<dbReference type="PANTHER" id="PTHR15822:SF23">
    <property type="entry name" value="ENDONUCLEASE_EXONUCLEASE_PHOSPHATASE FAMILY PROTEIN"/>
    <property type="match status" value="1"/>
</dbReference>
<dbReference type="AlphaFoldDB" id="A0A9D1LZ73"/>
<evidence type="ECO:0000256" key="1">
    <source>
        <dbReference type="ARBA" id="ARBA00022801"/>
    </source>
</evidence>
<evidence type="ECO:0000313" key="3">
    <source>
        <dbReference type="EMBL" id="HIU50863.1"/>
    </source>
</evidence>
<dbReference type="InterPro" id="IPR036691">
    <property type="entry name" value="Endo/exonu/phosph_ase_sf"/>
</dbReference>
<dbReference type="GO" id="GO:0004519">
    <property type="term" value="F:endonuclease activity"/>
    <property type="evidence" value="ECO:0007669"/>
    <property type="project" value="UniProtKB-KW"/>
</dbReference>
<name>A0A9D1LZ73_9FIRM</name>
<dbReference type="InterPro" id="IPR005135">
    <property type="entry name" value="Endo/exonuclease/phosphatase"/>
</dbReference>
<keyword evidence="3" id="KW-0255">Endonuclease</keyword>
<dbReference type="SUPFAM" id="SSF56219">
    <property type="entry name" value="DNase I-like"/>
    <property type="match status" value="1"/>
</dbReference>
<keyword evidence="3" id="KW-0540">Nuclease</keyword>
<dbReference type="Pfam" id="PF03372">
    <property type="entry name" value="Exo_endo_phos"/>
    <property type="match status" value="1"/>
</dbReference>
<gene>
    <name evidence="3" type="ORF">IAD22_07610</name>
</gene>
<dbReference type="GO" id="GO:0016787">
    <property type="term" value="F:hydrolase activity"/>
    <property type="evidence" value="ECO:0007669"/>
    <property type="project" value="UniProtKB-KW"/>
</dbReference>
<dbReference type="CDD" id="cd09079">
    <property type="entry name" value="RgfB-like"/>
    <property type="match status" value="1"/>
</dbReference>
<evidence type="ECO:0000259" key="2">
    <source>
        <dbReference type="Pfam" id="PF03372"/>
    </source>
</evidence>
<dbReference type="Gene3D" id="3.60.10.10">
    <property type="entry name" value="Endonuclease/exonuclease/phosphatase"/>
    <property type="match status" value="1"/>
</dbReference>
<dbReference type="EMBL" id="DVNG01000114">
    <property type="protein sequence ID" value="HIU50863.1"/>
    <property type="molecule type" value="Genomic_DNA"/>
</dbReference>
<feature type="domain" description="Endonuclease/exonuclease/phosphatase" evidence="2">
    <location>
        <begin position="4"/>
        <end position="268"/>
    </location>
</feature>
<keyword evidence="1" id="KW-0378">Hydrolase</keyword>
<comment type="caution">
    <text evidence="3">The sequence shown here is derived from an EMBL/GenBank/DDBJ whole genome shotgun (WGS) entry which is preliminary data.</text>
</comment>
<dbReference type="Proteomes" id="UP000824118">
    <property type="component" value="Unassembled WGS sequence"/>
</dbReference>
<reference evidence="3" key="1">
    <citation type="submission" date="2020-10" db="EMBL/GenBank/DDBJ databases">
        <authorList>
            <person name="Gilroy R."/>
        </authorList>
    </citation>
    <scope>NUCLEOTIDE SEQUENCE</scope>
    <source>
        <strain evidence="3">ChiGjej1B1-1684</strain>
    </source>
</reference>